<feature type="transmembrane region" description="Helical" evidence="2">
    <location>
        <begin position="21"/>
        <end position="38"/>
    </location>
</feature>
<sequence length="311" mass="36020">MTEALVISKIKERLNISSKDLFYIAIILGLMIALLYKITQTSFMKKETALLEEKNNVLDAYLHKLDNDIKNRQIQITNLDSTNQDQKDDLMKQLDFLKQKRKEIVKLRKEKNVSYQKILVLTSAIAQQHATYGKISKLKNELHLLQDSLSKLVNNDSHLETPSWQYKFQSLQNSYQQVAQENKTLKTKLSTLSGKVFATNIHSQPGEILRGKFDRSTRARRTSIIQLNFKLTRLLQQQEQLIIRLFDENEQEFALKTDYLQELLGQASTNKTIYLKPAQAKRFSRGKSTVKLFLTCNGKTKPIGIHSVYLR</sequence>
<evidence type="ECO:0000313" key="3">
    <source>
        <dbReference type="EMBL" id="EAY25702.1"/>
    </source>
</evidence>
<dbReference type="RefSeq" id="WP_002702224.1">
    <property type="nucleotide sequence ID" value="NZ_AAWS01000044.1"/>
</dbReference>
<keyword evidence="2" id="KW-0472">Membrane</keyword>
<keyword evidence="1" id="KW-0175">Coiled coil</keyword>
<evidence type="ECO:0000256" key="1">
    <source>
        <dbReference type="SAM" id="Coils"/>
    </source>
</evidence>
<proteinExistence type="predicted"/>
<dbReference type="AlphaFoldDB" id="A1ZV46"/>
<protein>
    <submittedName>
        <fullName evidence="3">Uncharacterized protein</fullName>
    </submittedName>
</protein>
<organism evidence="3 4">
    <name type="scientific">Microscilla marina ATCC 23134</name>
    <dbReference type="NCBI Taxonomy" id="313606"/>
    <lineage>
        <taxon>Bacteria</taxon>
        <taxon>Pseudomonadati</taxon>
        <taxon>Bacteroidota</taxon>
        <taxon>Cytophagia</taxon>
        <taxon>Cytophagales</taxon>
        <taxon>Microscillaceae</taxon>
        <taxon>Microscilla</taxon>
    </lineage>
</organism>
<dbReference type="EMBL" id="AAWS01000044">
    <property type="protein sequence ID" value="EAY25702.1"/>
    <property type="molecule type" value="Genomic_DNA"/>
</dbReference>
<keyword evidence="2" id="KW-1133">Transmembrane helix</keyword>
<keyword evidence="4" id="KW-1185">Reference proteome</keyword>
<gene>
    <name evidence="3" type="ORF">M23134_04876</name>
</gene>
<evidence type="ECO:0000256" key="2">
    <source>
        <dbReference type="SAM" id="Phobius"/>
    </source>
</evidence>
<keyword evidence="2" id="KW-0812">Transmembrane</keyword>
<accession>A1ZV46</accession>
<reference evidence="3" key="1">
    <citation type="submission" date="2007-01" db="EMBL/GenBank/DDBJ databases">
        <authorList>
            <person name="Haygood M."/>
            <person name="Podell S."/>
            <person name="Anderson C."/>
            <person name="Hopkinson B."/>
            <person name="Roe K."/>
            <person name="Barbeau K."/>
            <person name="Gaasterland T."/>
            <person name="Ferriera S."/>
            <person name="Johnson J."/>
            <person name="Kravitz S."/>
            <person name="Beeson K."/>
            <person name="Sutton G."/>
            <person name="Rogers Y.-H."/>
            <person name="Friedman R."/>
            <person name="Frazier M."/>
            <person name="Venter J.C."/>
        </authorList>
    </citation>
    <scope>NUCLEOTIDE SEQUENCE [LARGE SCALE GENOMIC DNA]</scope>
    <source>
        <strain evidence="3">ATCC 23134</strain>
    </source>
</reference>
<feature type="coiled-coil region" evidence="1">
    <location>
        <begin position="135"/>
        <end position="188"/>
    </location>
</feature>
<dbReference type="Proteomes" id="UP000004095">
    <property type="component" value="Unassembled WGS sequence"/>
</dbReference>
<name>A1ZV46_MICM2</name>
<evidence type="ECO:0000313" key="4">
    <source>
        <dbReference type="Proteomes" id="UP000004095"/>
    </source>
</evidence>
<comment type="caution">
    <text evidence="3">The sequence shown here is derived from an EMBL/GenBank/DDBJ whole genome shotgun (WGS) entry which is preliminary data.</text>
</comment>